<dbReference type="Pfam" id="PF02458">
    <property type="entry name" value="Transferase"/>
    <property type="match status" value="1"/>
</dbReference>
<keyword evidence="2" id="KW-1185">Reference proteome</keyword>
<dbReference type="InterPro" id="IPR023213">
    <property type="entry name" value="CAT-like_dom_sf"/>
</dbReference>
<proteinExistence type="predicted"/>
<name>A0A6J1CUJ5_MOMCH</name>
<dbReference type="GO" id="GO:0016740">
    <property type="term" value="F:transferase activity"/>
    <property type="evidence" value="ECO:0007669"/>
    <property type="project" value="UniProtKB-KW"/>
</dbReference>
<reference evidence="3" key="1">
    <citation type="submission" date="2025-08" db="UniProtKB">
        <authorList>
            <consortium name="RefSeq"/>
        </authorList>
    </citation>
    <scope>IDENTIFICATION</scope>
    <source>
        <strain evidence="3">OHB3-1</strain>
    </source>
</reference>
<organism evidence="2 3">
    <name type="scientific">Momordica charantia</name>
    <name type="common">Bitter gourd</name>
    <name type="synonym">Balsam pear</name>
    <dbReference type="NCBI Taxonomy" id="3673"/>
    <lineage>
        <taxon>Eukaryota</taxon>
        <taxon>Viridiplantae</taxon>
        <taxon>Streptophyta</taxon>
        <taxon>Embryophyta</taxon>
        <taxon>Tracheophyta</taxon>
        <taxon>Spermatophyta</taxon>
        <taxon>Magnoliopsida</taxon>
        <taxon>eudicotyledons</taxon>
        <taxon>Gunneridae</taxon>
        <taxon>Pentapetalae</taxon>
        <taxon>rosids</taxon>
        <taxon>fabids</taxon>
        <taxon>Cucurbitales</taxon>
        <taxon>Cucurbitaceae</taxon>
        <taxon>Momordiceae</taxon>
        <taxon>Momordica</taxon>
    </lineage>
</organism>
<sequence>MDSNPQKVVYISESFLKPHSTPEESKLPYYLSPWDLAMLSMNYIQKGLLYAKPPAAAVDAGHFIDALLGKLKHSLSVALVHFYPLAGRLATIQYEDEGSCLVYVDCNNSPGAKFIHARLDMSISDILSPADVPLVVESFFDHDRAVNHDGHSRPLLSVQVTELLDGVFIGCSINHCIVDGTSFWHFFNMWSEIFQAEDGDKISISRPPILQRWFPEGHGPILKLPFTHQDKFITRFEAPQLSKRMFHFSPESVGTLKARANAEYKTNKISSFQSVSALMWRSITRVRGLPLDQTIGCIFAINSRSRLHPPIPENYFGNSFEAGKGVATVKELLENNLGWAAWRLHEAVVNHTDDVVRDLVNKWLECPSIYQIEQLFDPLSVMIGSSPKFNKYGNVFGMGRALGLRSGYAHKFDGAISCYPGSEGGGSMDLELCLPLDIMTALEADEELSMSATTSYTPLH</sequence>
<accession>A0A6J1CUJ5</accession>
<dbReference type="RefSeq" id="XP_022144821.1">
    <property type="nucleotide sequence ID" value="XM_022289129.1"/>
</dbReference>
<evidence type="ECO:0000313" key="3">
    <source>
        <dbReference type="RefSeq" id="XP_022144821.1"/>
    </source>
</evidence>
<dbReference type="OrthoDB" id="1862401at2759"/>
<dbReference type="KEGG" id="mcha:111014384"/>
<dbReference type="PANTHER" id="PTHR31896:SF12">
    <property type="entry name" value="HXXXD-TYPE ACYL-TRANSFERASE FAMILY PROTEIN"/>
    <property type="match status" value="1"/>
</dbReference>
<keyword evidence="1" id="KW-0808">Transferase</keyword>
<dbReference type="GeneID" id="111014384"/>
<evidence type="ECO:0000256" key="1">
    <source>
        <dbReference type="ARBA" id="ARBA00022679"/>
    </source>
</evidence>
<dbReference type="PANTHER" id="PTHR31896">
    <property type="entry name" value="FAMILY REGULATORY PROTEIN, PUTATIVE (AFU_ORTHOLOGUE AFUA_3G14730)-RELATED"/>
    <property type="match status" value="1"/>
</dbReference>
<dbReference type="Proteomes" id="UP000504603">
    <property type="component" value="Unplaced"/>
</dbReference>
<dbReference type="AlphaFoldDB" id="A0A6J1CUJ5"/>
<protein>
    <submittedName>
        <fullName evidence="3">Uncharacterized acetyltransferase At3g50280-like</fullName>
    </submittedName>
</protein>
<dbReference type="InterPro" id="IPR051283">
    <property type="entry name" value="Sec_Metabolite_Acyltrans"/>
</dbReference>
<evidence type="ECO:0000313" key="2">
    <source>
        <dbReference type="Proteomes" id="UP000504603"/>
    </source>
</evidence>
<dbReference type="Gene3D" id="3.30.559.10">
    <property type="entry name" value="Chloramphenicol acetyltransferase-like domain"/>
    <property type="match status" value="2"/>
</dbReference>
<gene>
    <name evidence="3" type="primary">LOC111014384</name>
</gene>